<dbReference type="EMBL" id="CAIIXF020000009">
    <property type="protein sequence ID" value="CAH1794790.1"/>
    <property type="molecule type" value="Genomic_DNA"/>
</dbReference>
<dbReference type="PROSITE" id="PS50118">
    <property type="entry name" value="HMG_BOX_2"/>
    <property type="match status" value="1"/>
</dbReference>
<keyword evidence="3" id="KW-0879">Wnt signaling pathway</keyword>
<dbReference type="GO" id="GO:0060070">
    <property type="term" value="P:canonical Wnt signaling pathway"/>
    <property type="evidence" value="ECO:0007669"/>
    <property type="project" value="TreeGrafter"/>
</dbReference>
<keyword evidence="7" id="KW-0804">Transcription</keyword>
<keyword evidence="4" id="KW-0805">Transcription regulation</keyword>
<feature type="region of interest" description="Disordered" evidence="10">
    <location>
        <begin position="478"/>
        <end position="555"/>
    </location>
</feature>
<dbReference type="SUPFAM" id="SSF47095">
    <property type="entry name" value="HMG-box"/>
    <property type="match status" value="2"/>
</dbReference>
<keyword evidence="13" id="KW-1185">Reference proteome</keyword>
<dbReference type="InterPro" id="IPR027397">
    <property type="entry name" value="Catenin-bd_sf"/>
</dbReference>
<dbReference type="Proteomes" id="UP000749559">
    <property type="component" value="Unassembled WGS sequence"/>
</dbReference>
<evidence type="ECO:0000313" key="13">
    <source>
        <dbReference type="Proteomes" id="UP000749559"/>
    </source>
</evidence>
<dbReference type="AlphaFoldDB" id="A0A8S4PPS0"/>
<comment type="caution">
    <text evidence="12">The sequence shown here is derived from an EMBL/GenBank/DDBJ whole genome shotgun (WGS) entry which is preliminary data.</text>
</comment>
<dbReference type="GO" id="GO:0000785">
    <property type="term" value="C:chromatin"/>
    <property type="evidence" value="ECO:0007669"/>
    <property type="project" value="TreeGrafter"/>
</dbReference>
<evidence type="ECO:0000259" key="11">
    <source>
        <dbReference type="PROSITE" id="PS50118"/>
    </source>
</evidence>
<evidence type="ECO:0000256" key="9">
    <source>
        <dbReference type="PROSITE-ProRule" id="PRU00267"/>
    </source>
</evidence>
<feature type="DNA-binding region" description="HMG box" evidence="9">
    <location>
        <begin position="325"/>
        <end position="393"/>
    </location>
</feature>
<dbReference type="CDD" id="cd21996">
    <property type="entry name" value="HMG-box_TCF7-like"/>
    <property type="match status" value="1"/>
</dbReference>
<dbReference type="InterPro" id="IPR036910">
    <property type="entry name" value="HMG_box_dom_sf"/>
</dbReference>
<dbReference type="PANTHER" id="PTHR10373:SF38">
    <property type="entry name" value="PROTEIN PANGOLIN, ISOFORM J"/>
    <property type="match status" value="1"/>
</dbReference>
<evidence type="ECO:0000256" key="4">
    <source>
        <dbReference type="ARBA" id="ARBA00023015"/>
    </source>
</evidence>
<dbReference type="InterPro" id="IPR013558">
    <property type="entry name" value="CTNNB1-bd_N"/>
</dbReference>
<dbReference type="GO" id="GO:1990907">
    <property type="term" value="C:beta-catenin-TCF complex"/>
    <property type="evidence" value="ECO:0007669"/>
    <property type="project" value="TreeGrafter"/>
</dbReference>
<dbReference type="PANTHER" id="PTHR10373">
    <property type="entry name" value="TRANSCRIPTION FACTOR 7 FAMILY MEMBER"/>
    <property type="match status" value="1"/>
</dbReference>
<dbReference type="FunFam" id="1.10.30.10:FF:000001">
    <property type="entry name" value="transcription factor 7 isoform X2"/>
    <property type="match status" value="1"/>
</dbReference>
<dbReference type="InterPro" id="IPR024940">
    <property type="entry name" value="TCF/LEF"/>
</dbReference>
<keyword evidence="8 9" id="KW-0539">Nucleus</keyword>
<protein>
    <recommendedName>
        <fullName evidence="11">HMG box domain-containing protein</fullName>
    </recommendedName>
</protein>
<gene>
    <name evidence="12" type="ORF">OFUS_LOCUS19431</name>
</gene>
<dbReference type="Gene3D" id="4.10.900.10">
    <property type="entry name" value="TCF3-CBD (Catenin binding domain)"/>
    <property type="match status" value="1"/>
</dbReference>
<evidence type="ECO:0000256" key="2">
    <source>
        <dbReference type="ARBA" id="ARBA00006569"/>
    </source>
</evidence>
<comment type="subcellular location">
    <subcellularLocation>
        <location evidence="1">Nucleus</location>
    </subcellularLocation>
</comment>
<name>A0A8S4PPS0_OWEFU</name>
<sequence length="555" mass="62112">MPHVNSSGGDDLASTDEVKVYKDEGEEEKRSSENLSEDKLGLVTETEEDKTSTIDQNYQKNGGQSQDGKSSEQMPPEQRFGPFNYLVPYPYHNLNGAAVSNSLGSKMPLLQPPGALGALMMYNNEHFTPPPAHMGIPPVHIDPKTGLPRHPMYPLPPPPGQFSHPYSPDSVQWNRPLYPITTSYPGPYPTSLVSSPTLSRFTSQGLLHHHPGLPPPGLAHHPLLQGHKDHHLPPHLQSDENQRTPNHLMSSAQEDPHRPSSADNCNNQGGQKRKAPYVKKPLNAFMLYMREQRAEVIKDCTLKESAQVNQMLGHVEPPTKKKNHIKKPLNAFMLYMKEQRAQVIAECTLKESAAINQILGRKWHALDRSEQAKYYEMARKEKELHMQLYPGWSARDNYASHAKKKKRKRSSMEENKDCLNPKKCRARFGLDQQSQWCKPCRSEDDHLACEQFSPCSCFSVKNLTRRKKKCIRFLGDDSDDEECDNVSNKDGTDVSDSSQPTSPADTIGSIPSQPDYPQSNIKREGNEPGSSGNTGHTTMAELKPLLANTIPPLGT</sequence>
<dbReference type="InterPro" id="IPR009071">
    <property type="entry name" value="HMG_box_dom"/>
</dbReference>
<reference evidence="12" key="1">
    <citation type="submission" date="2022-03" db="EMBL/GenBank/DDBJ databases">
        <authorList>
            <person name="Martin C."/>
        </authorList>
    </citation>
    <scope>NUCLEOTIDE SEQUENCE</scope>
</reference>
<feature type="region of interest" description="Disordered" evidence="10">
    <location>
        <begin position="1"/>
        <end position="81"/>
    </location>
</feature>
<feature type="compositionally biased region" description="Polar residues" evidence="10">
    <location>
        <begin position="53"/>
        <end position="73"/>
    </location>
</feature>
<comment type="similarity">
    <text evidence="2">Belongs to the TCF/LEF family.</text>
</comment>
<feature type="compositionally biased region" description="Basic and acidic residues" evidence="10">
    <location>
        <begin position="16"/>
        <end position="40"/>
    </location>
</feature>
<dbReference type="OrthoDB" id="2307332at2759"/>
<feature type="compositionally biased region" description="Polar residues" evidence="10">
    <location>
        <begin position="243"/>
        <end position="253"/>
    </location>
</feature>
<dbReference type="Pfam" id="PF00505">
    <property type="entry name" value="HMG_box"/>
    <property type="match status" value="2"/>
</dbReference>
<feature type="domain" description="HMG box" evidence="11">
    <location>
        <begin position="325"/>
        <end position="393"/>
    </location>
</feature>
<evidence type="ECO:0000313" key="12">
    <source>
        <dbReference type="EMBL" id="CAH1794790.1"/>
    </source>
</evidence>
<evidence type="ECO:0000256" key="1">
    <source>
        <dbReference type="ARBA" id="ARBA00004123"/>
    </source>
</evidence>
<feature type="compositionally biased region" description="Polar residues" evidence="10">
    <location>
        <begin position="261"/>
        <end position="270"/>
    </location>
</feature>
<dbReference type="GO" id="GO:0000978">
    <property type="term" value="F:RNA polymerase II cis-regulatory region sequence-specific DNA binding"/>
    <property type="evidence" value="ECO:0007669"/>
    <property type="project" value="TreeGrafter"/>
</dbReference>
<feature type="region of interest" description="Disordered" evidence="10">
    <location>
        <begin position="203"/>
        <end position="276"/>
    </location>
</feature>
<evidence type="ECO:0000256" key="8">
    <source>
        <dbReference type="ARBA" id="ARBA00023242"/>
    </source>
</evidence>
<evidence type="ECO:0000256" key="10">
    <source>
        <dbReference type="SAM" id="MobiDB-lite"/>
    </source>
</evidence>
<organism evidence="12 13">
    <name type="scientific">Owenia fusiformis</name>
    <name type="common">Polychaete worm</name>
    <dbReference type="NCBI Taxonomy" id="6347"/>
    <lineage>
        <taxon>Eukaryota</taxon>
        <taxon>Metazoa</taxon>
        <taxon>Spiralia</taxon>
        <taxon>Lophotrochozoa</taxon>
        <taxon>Annelida</taxon>
        <taxon>Polychaeta</taxon>
        <taxon>Sedentaria</taxon>
        <taxon>Canalipalpata</taxon>
        <taxon>Sabellida</taxon>
        <taxon>Oweniida</taxon>
        <taxon>Oweniidae</taxon>
        <taxon>Owenia</taxon>
    </lineage>
</organism>
<keyword evidence="5 9" id="KW-0238">DNA-binding</keyword>
<evidence type="ECO:0000256" key="6">
    <source>
        <dbReference type="ARBA" id="ARBA00023159"/>
    </source>
</evidence>
<dbReference type="SMART" id="SM01366">
    <property type="entry name" value="c-clamp"/>
    <property type="match status" value="1"/>
</dbReference>
<feature type="compositionally biased region" description="Polar residues" evidence="10">
    <location>
        <begin position="528"/>
        <end position="537"/>
    </location>
</feature>
<dbReference type="SMART" id="SM00398">
    <property type="entry name" value="HMG"/>
    <property type="match status" value="1"/>
</dbReference>
<dbReference type="Gene3D" id="1.10.30.10">
    <property type="entry name" value="High mobility group box domain"/>
    <property type="match status" value="2"/>
</dbReference>
<proteinExistence type="inferred from homology"/>
<keyword evidence="6" id="KW-0010">Activator</keyword>
<evidence type="ECO:0000256" key="7">
    <source>
        <dbReference type="ARBA" id="ARBA00023163"/>
    </source>
</evidence>
<dbReference type="GO" id="GO:0000981">
    <property type="term" value="F:DNA-binding transcription factor activity, RNA polymerase II-specific"/>
    <property type="evidence" value="ECO:0007669"/>
    <property type="project" value="TreeGrafter"/>
</dbReference>
<evidence type="ECO:0000256" key="3">
    <source>
        <dbReference type="ARBA" id="ARBA00022687"/>
    </source>
</evidence>
<evidence type="ECO:0000256" key="5">
    <source>
        <dbReference type="ARBA" id="ARBA00023125"/>
    </source>
</evidence>
<dbReference type="Pfam" id="PF08347">
    <property type="entry name" value="CTNNB1_binding"/>
    <property type="match status" value="1"/>
</dbReference>
<accession>A0A8S4PPS0</accession>
<feature type="compositionally biased region" description="Polar residues" evidence="10">
    <location>
        <begin position="485"/>
        <end position="520"/>
    </location>
</feature>